<sequence>MFKFFSFKKKPKEKQPSLHLPHILMKLDRIIELLEKQQQEKVKEEKKEKQGGNIHLEHVQIDHLENINFQLENIEIDELSGKLLIGNNISGTEELAKSIIQKIEKENEKEAMVETASDDEQKIMKTPKGYRFQNKF</sequence>
<organism evidence="1 2">
    <name type="scientific">Bacillus salipaludis</name>
    <dbReference type="NCBI Taxonomy" id="2547811"/>
    <lineage>
        <taxon>Bacteria</taxon>
        <taxon>Bacillati</taxon>
        <taxon>Bacillota</taxon>
        <taxon>Bacilli</taxon>
        <taxon>Bacillales</taxon>
        <taxon>Bacillaceae</taxon>
        <taxon>Bacillus</taxon>
    </lineage>
</organism>
<proteinExistence type="predicted"/>
<comment type="caution">
    <text evidence="1">The sequence shown here is derived from an EMBL/GenBank/DDBJ whole genome shotgun (WGS) entry which is preliminary data.</text>
</comment>
<name>A0A4R5VW34_9BACI</name>
<evidence type="ECO:0000313" key="2">
    <source>
        <dbReference type="Proteomes" id="UP000295132"/>
    </source>
</evidence>
<evidence type="ECO:0000313" key="1">
    <source>
        <dbReference type="EMBL" id="TDK63366.1"/>
    </source>
</evidence>
<accession>A0A4R5VW34</accession>
<dbReference type="RefSeq" id="WP_133333700.1">
    <property type="nucleotide sequence ID" value="NZ_SMYO01000003.1"/>
</dbReference>
<protein>
    <submittedName>
        <fullName evidence="1">Uncharacterized protein</fullName>
    </submittedName>
</protein>
<dbReference type="Proteomes" id="UP000295132">
    <property type="component" value="Unassembled WGS sequence"/>
</dbReference>
<reference evidence="1 2" key="1">
    <citation type="submission" date="2019-03" db="EMBL/GenBank/DDBJ databases">
        <title>Bacillus niacini sp. nov. a Nicotinate-Metabolizing Mesophile Isolated from Soil.</title>
        <authorList>
            <person name="Zhang G."/>
        </authorList>
    </citation>
    <scope>NUCLEOTIDE SEQUENCE [LARGE SCALE GENOMIC DNA]</scope>
    <source>
        <strain evidence="1 2">WN066</strain>
    </source>
</reference>
<gene>
    <name evidence="1" type="ORF">E2K98_07950</name>
</gene>
<dbReference type="EMBL" id="SMYO01000003">
    <property type="protein sequence ID" value="TDK63366.1"/>
    <property type="molecule type" value="Genomic_DNA"/>
</dbReference>
<dbReference type="AlphaFoldDB" id="A0A4R5VW34"/>